<feature type="region of interest" description="Disordered" evidence="1">
    <location>
        <begin position="123"/>
        <end position="150"/>
    </location>
</feature>
<comment type="caution">
    <text evidence="2">The sequence shown here is derived from an EMBL/GenBank/DDBJ whole genome shotgun (WGS) entry which is preliminary data.</text>
</comment>
<keyword evidence="3" id="KW-1185">Reference proteome</keyword>
<dbReference type="VEuPathDB" id="AmoebaDB:FDP41_012540"/>
<accession>A0A6A5C621</accession>
<evidence type="ECO:0000256" key="1">
    <source>
        <dbReference type="SAM" id="MobiDB-lite"/>
    </source>
</evidence>
<dbReference type="RefSeq" id="XP_044565993.1">
    <property type="nucleotide sequence ID" value="XM_044703071.1"/>
</dbReference>
<name>A0A6A5C621_NAEFO</name>
<protein>
    <submittedName>
        <fullName evidence="2">Uncharacterized protein</fullName>
    </submittedName>
</protein>
<feature type="compositionally biased region" description="Polar residues" evidence="1">
    <location>
        <begin position="69"/>
        <end position="78"/>
    </location>
</feature>
<dbReference type="VEuPathDB" id="AmoebaDB:NF0069150"/>
<feature type="region of interest" description="Disordered" evidence="1">
    <location>
        <begin position="58"/>
        <end position="78"/>
    </location>
</feature>
<dbReference type="AlphaFoldDB" id="A0A6A5C621"/>
<organism evidence="2 3">
    <name type="scientific">Naegleria fowleri</name>
    <name type="common">Brain eating amoeba</name>
    <dbReference type="NCBI Taxonomy" id="5763"/>
    <lineage>
        <taxon>Eukaryota</taxon>
        <taxon>Discoba</taxon>
        <taxon>Heterolobosea</taxon>
        <taxon>Tetramitia</taxon>
        <taxon>Eutetramitia</taxon>
        <taxon>Vahlkampfiidae</taxon>
        <taxon>Naegleria</taxon>
    </lineage>
</organism>
<evidence type="ECO:0000313" key="3">
    <source>
        <dbReference type="Proteomes" id="UP000444721"/>
    </source>
</evidence>
<dbReference type="GeneID" id="68119755"/>
<dbReference type="EMBL" id="VFQX01000015">
    <property type="protein sequence ID" value="KAF0981280.1"/>
    <property type="molecule type" value="Genomic_DNA"/>
</dbReference>
<gene>
    <name evidence="2" type="ORF">FDP41_012540</name>
</gene>
<feature type="compositionally biased region" description="Basic and acidic residues" evidence="1">
    <location>
        <begin position="123"/>
        <end position="140"/>
    </location>
</feature>
<dbReference type="Proteomes" id="UP000444721">
    <property type="component" value="Unassembled WGS sequence"/>
</dbReference>
<proteinExistence type="predicted"/>
<evidence type="ECO:0000313" key="2">
    <source>
        <dbReference type="EMBL" id="KAF0981280.1"/>
    </source>
</evidence>
<reference evidence="2 3" key="1">
    <citation type="journal article" date="2019" name="Sci. Rep.">
        <title>Nanopore sequencing improves the draft genome of the human pathogenic amoeba Naegleria fowleri.</title>
        <authorList>
            <person name="Liechti N."/>
            <person name="Schurch N."/>
            <person name="Bruggmann R."/>
            <person name="Wittwer M."/>
        </authorList>
    </citation>
    <scope>NUCLEOTIDE SEQUENCE [LARGE SCALE GENOMIC DNA]</scope>
    <source>
        <strain evidence="2 3">ATCC 30894</strain>
    </source>
</reference>
<dbReference type="VEuPathDB" id="AmoebaDB:NfTy_023840"/>
<sequence length="197" mass="22535">MLFRFVPHTIENKALMSSLPSTHALTDEETTPSVCNNNDYHVNDDEEQMVPALITCSQQSHEDGKNKSSLETQQELNVHSNTPVFSRFKISKPKKLKTITQYTVYNGKVCPLHKYDLREKNKTTSIELRNEENPVSRSEPHSSSSHTLNDIRHASMIRKDRKPHCDPSIPEEKRTELLLPKVFPSTSSMKAFLLGYI</sequence>